<name>A0ABR4XP78_9LACO</name>
<sequence>MTKALVPGSFDPLTFGHLDIIRRASEIFEQVVVAVGINTSKHSMFSDEEKISLIKSNIADLKNVSVERMPGLTVDFMKKIGSTVIIRGIRNVRDYEYERDIAEINHRLGSVETVLLPSKAVYQDISSSSLKEVAKFGADISHFVPKNVAELIETKVN</sequence>
<evidence type="ECO:0000256" key="1">
    <source>
        <dbReference type="ARBA" id="ARBA00022490"/>
    </source>
</evidence>
<dbReference type="NCBIfam" id="TIGR00125">
    <property type="entry name" value="cyt_tran_rel"/>
    <property type="match status" value="1"/>
</dbReference>
<keyword evidence="4" id="KW-0547">Nucleotide-binding</keyword>
<keyword evidence="6" id="KW-0460">Magnesium</keyword>
<dbReference type="EC" id="2.7.7.3" evidence="9"/>
<comment type="catalytic activity">
    <reaction evidence="8">
        <text>(R)-4'-phosphopantetheine + ATP + H(+) = 3'-dephospho-CoA + diphosphate</text>
        <dbReference type="Rhea" id="RHEA:19801"/>
        <dbReference type="ChEBI" id="CHEBI:15378"/>
        <dbReference type="ChEBI" id="CHEBI:30616"/>
        <dbReference type="ChEBI" id="CHEBI:33019"/>
        <dbReference type="ChEBI" id="CHEBI:57328"/>
        <dbReference type="ChEBI" id="CHEBI:61723"/>
        <dbReference type="EC" id="2.7.7.3"/>
    </reaction>
</comment>
<evidence type="ECO:0000256" key="6">
    <source>
        <dbReference type="ARBA" id="ARBA00022842"/>
    </source>
</evidence>
<evidence type="ECO:0000256" key="8">
    <source>
        <dbReference type="ARBA" id="ARBA00029346"/>
    </source>
</evidence>
<keyword evidence="1" id="KW-0963">Cytoplasm</keyword>
<protein>
    <recommendedName>
        <fullName evidence="9">Pantetheine-phosphate adenylyltransferase</fullName>
        <ecNumber evidence="9">2.7.7.3</ecNumber>
    </recommendedName>
</protein>
<accession>A0ABR4XP78</accession>
<dbReference type="PANTHER" id="PTHR21342">
    <property type="entry name" value="PHOSPHOPANTETHEINE ADENYLYLTRANSFERASE"/>
    <property type="match status" value="1"/>
</dbReference>
<evidence type="ECO:0000256" key="3">
    <source>
        <dbReference type="ARBA" id="ARBA00022695"/>
    </source>
</evidence>
<dbReference type="InterPro" id="IPR001980">
    <property type="entry name" value="PPAT"/>
</dbReference>
<keyword evidence="7" id="KW-0173">Coenzyme A biosynthesis</keyword>
<evidence type="ECO:0000313" key="12">
    <source>
        <dbReference type="Proteomes" id="UP000030023"/>
    </source>
</evidence>
<evidence type="ECO:0000256" key="5">
    <source>
        <dbReference type="ARBA" id="ARBA00022840"/>
    </source>
</evidence>
<dbReference type="InterPro" id="IPR014729">
    <property type="entry name" value="Rossmann-like_a/b/a_fold"/>
</dbReference>
<evidence type="ECO:0000256" key="4">
    <source>
        <dbReference type="ARBA" id="ARBA00022741"/>
    </source>
</evidence>
<dbReference type="CDD" id="cd02163">
    <property type="entry name" value="PPAT"/>
    <property type="match status" value="1"/>
</dbReference>
<dbReference type="InterPro" id="IPR004821">
    <property type="entry name" value="Cyt_trans-like"/>
</dbReference>
<keyword evidence="5" id="KW-0067">ATP-binding</keyword>
<feature type="domain" description="Cytidyltransferase-like" evidence="10">
    <location>
        <begin position="5"/>
        <end position="132"/>
    </location>
</feature>
<comment type="caution">
    <text evidence="11">The sequence shown here is derived from an EMBL/GenBank/DDBJ whole genome shotgun (WGS) entry which is preliminary data.</text>
</comment>
<gene>
    <name evidence="11" type="ORF">Q757_09865</name>
</gene>
<dbReference type="PANTHER" id="PTHR21342:SF1">
    <property type="entry name" value="PHOSPHOPANTETHEINE ADENYLYLTRANSFERASE"/>
    <property type="match status" value="1"/>
</dbReference>
<proteinExistence type="inferred from homology"/>
<feature type="non-terminal residue" evidence="11">
    <location>
        <position position="157"/>
    </location>
</feature>
<organism evidence="11 12">
    <name type="scientific">Oenococcus alcoholitolerans</name>
    <dbReference type="NCBI Taxonomy" id="931074"/>
    <lineage>
        <taxon>Bacteria</taxon>
        <taxon>Bacillati</taxon>
        <taxon>Bacillota</taxon>
        <taxon>Bacilli</taxon>
        <taxon>Lactobacillales</taxon>
        <taxon>Lactobacillaceae</taxon>
        <taxon>Oenococcus</taxon>
    </lineage>
</organism>
<evidence type="ECO:0000256" key="9">
    <source>
        <dbReference type="NCBIfam" id="TIGR01510"/>
    </source>
</evidence>
<dbReference type="Proteomes" id="UP000030023">
    <property type="component" value="Unassembled WGS sequence"/>
</dbReference>
<keyword evidence="12" id="KW-1185">Reference proteome</keyword>
<evidence type="ECO:0000256" key="2">
    <source>
        <dbReference type="ARBA" id="ARBA00022679"/>
    </source>
</evidence>
<dbReference type="PRINTS" id="PR01020">
    <property type="entry name" value="LPSBIOSNTHSS"/>
</dbReference>
<dbReference type="EMBL" id="AXCV01000624">
    <property type="protein sequence ID" value="KGO21021.1"/>
    <property type="molecule type" value="Genomic_DNA"/>
</dbReference>
<dbReference type="SUPFAM" id="SSF52374">
    <property type="entry name" value="Nucleotidylyl transferase"/>
    <property type="match status" value="1"/>
</dbReference>
<keyword evidence="3 11" id="KW-0548">Nucleotidyltransferase</keyword>
<evidence type="ECO:0000256" key="7">
    <source>
        <dbReference type="ARBA" id="ARBA00022993"/>
    </source>
</evidence>
<dbReference type="GO" id="GO:0016779">
    <property type="term" value="F:nucleotidyltransferase activity"/>
    <property type="evidence" value="ECO:0007669"/>
    <property type="project" value="UniProtKB-KW"/>
</dbReference>
<dbReference type="NCBIfam" id="TIGR01510">
    <property type="entry name" value="coaD_prev_kdtB"/>
    <property type="match status" value="1"/>
</dbReference>
<dbReference type="Pfam" id="PF01467">
    <property type="entry name" value="CTP_transf_like"/>
    <property type="match status" value="1"/>
</dbReference>
<dbReference type="HAMAP" id="MF_00151">
    <property type="entry name" value="PPAT_bact"/>
    <property type="match status" value="1"/>
</dbReference>
<reference evidence="11 12" key="1">
    <citation type="journal article" date="2014" name="Antonie Van Leeuwenhoek">
        <title>Oenococcus alcoholitolerans sp. nov., a lactic acid bacteria isolated from cachaca and ethanol fermentation processes.</title>
        <authorList>
            <person name="Badotti F."/>
            <person name="Moreira A.P."/>
            <person name="Tonon L.A."/>
            <person name="de Lucena B.T."/>
            <person name="Gomes Fde C."/>
            <person name="Kruger R."/>
            <person name="Thompson C.C."/>
            <person name="de Morais M.A.Jr."/>
            <person name="Rosa C.A."/>
            <person name="Thompson F.L."/>
        </authorList>
    </citation>
    <scope>NUCLEOTIDE SEQUENCE [LARGE SCALE GENOMIC DNA]</scope>
    <source>
        <strain evidence="11 12">UFRJ-M7.2.18</strain>
    </source>
</reference>
<evidence type="ECO:0000313" key="11">
    <source>
        <dbReference type="EMBL" id="KGO21021.1"/>
    </source>
</evidence>
<evidence type="ECO:0000259" key="10">
    <source>
        <dbReference type="Pfam" id="PF01467"/>
    </source>
</evidence>
<keyword evidence="2" id="KW-0808">Transferase</keyword>
<dbReference type="Gene3D" id="3.40.50.620">
    <property type="entry name" value="HUPs"/>
    <property type="match status" value="1"/>
</dbReference>